<feature type="transmembrane region" description="Helical" evidence="2">
    <location>
        <begin position="203"/>
        <end position="222"/>
    </location>
</feature>
<keyword evidence="2" id="KW-0472">Membrane</keyword>
<evidence type="ECO:0000256" key="2">
    <source>
        <dbReference type="SAM" id="Phobius"/>
    </source>
</evidence>
<organism evidence="3 4">
    <name type="scientific">Mugilogobius chulae</name>
    <name type="common">yellowstripe goby</name>
    <dbReference type="NCBI Taxonomy" id="88201"/>
    <lineage>
        <taxon>Eukaryota</taxon>
        <taxon>Metazoa</taxon>
        <taxon>Chordata</taxon>
        <taxon>Craniata</taxon>
        <taxon>Vertebrata</taxon>
        <taxon>Euteleostomi</taxon>
        <taxon>Actinopterygii</taxon>
        <taxon>Neopterygii</taxon>
        <taxon>Teleostei</taxon>
        <taxon>Neoteleostei</taxon>
        <taxon>Acanthomorphata</taxon>
        <taxon>Gobiaria</taxon>
        <taxon>Gobiiformes</taxon>
        <taxon>Gobioidei</taxon>
        <taxon>Gobiidae</taxon>
        <taxon>Gobionellinae</taxon>
        <taxon>Mugilogobius</taxon>
    </lineage>
</organism>
<proteinExistence type="predicted"/>
<keyword evidence="2" id="KW-1133">Transmembrane helix</keyword>
<evidence type="ECO:0000313" key="3">
    <source>
        <dbReference type="EMBL" id="KAK7944479.1"/>
    </source>
</evidence>
<dbReference type="AlphaFoldDB" id="A0AAW0QDN4"/>
<evidence type="ECO:0000256" key="1">
    <source>
        <dbReference type="SAM" id="MobiDB-lite"/>
    </source>
</evidence>
<sequence>MTGREPIKSPSGQRIFKRRRRPHSALVSLLHDVKDNCQSWLGVFRSSPEPDRRDLSPEHSPVRSPHRPQWFLEQSPVRRPQWDLEQTQDLELDWSRTEETVWSKLNSTELEDNTPFVYDPTEAPPPPDKLPQILDQPCPDTCQSQDTFGQSVGGLSEVPPTLFKQPCRCQSSEQKTGLSLSRFLLFIFTLFIMAAVYSRCLWWSSAVVSALFLSVSTFMMVTKSGPMGQWRKAKTEDITSRNE</sequence>
<protein>
    <recommendedName>
        <fullName evidence="5">Transmembrane protein 71</fullName>
    </recommendedName>
</protein>
<accession>A0AAW0QDN4</accession>
<feature type="compositionally biased region" description="Basic and acidic residues" evidence="1">
    <location>
        <begin position="48"/>
        <end position="61"/>
    </location>
</feature>
<gene>
    <name evidence="3" type="ORF">WMY93_000207</name>
</gene>
<name>A0AAW0QDN4_9GOBI</name>
<evidence type="ECO:0000313" key="4">
    <source>
        <dbReference type="Proteomes" id="UP001460270"/>
    </source>
</evidence>
<dbReference type="Proteomes" id="UP001460270">
    <property type="component" value="Unassembled WGS sequence"/>
</dbReference>
<reference evidence="4" key="1">
    <citation type="submission" date="2024-04" db="EMBL/GenBank/DDBJ databases">
        <title>Salinicola lusitanus LLJ914,a marine bacterium isolated from the Okinawa Trough.</title>
        <authorList>
            <person name="Li J."/>
        </authorList>
    </citation>
    <scope>NUCLEOTIDE SEQUENCE [LARGE SCALE GENOMIC DNA]</scope>
</reference>
<comment type="caution">
    <text evidence="3">The sequence shown here is derived from an EMBL/GenBank/DDBJ whole genome shotgun (WGS) entry which is preliminary data.</text>
</comment>
<keyword evidence="4" id="KW-1185">Reference proteome</keyword>
<feature type="transmembrane region" description="Helical" evidence="2">
    <location>
        <begin position="180"/>
        <end position="197"/>
    </location>
</feature>
<dbReference type="EMBL" id="JBBPFD010000001">
    <property type="protein sequence ID" value="KAK7944479.1"/>
    <property type="molecule type" value="Genomic_DNA"/>
</dbReference>
<keyword evidence="2" id="KW-0812">Transmembrane</keyword>
<feature type="region of interest" description="Disordered" evidence="1">
    <location>
        <begin position="43"/>
        <end position="68"/>
    </location>
</feature>
<evidence type="ECO:0008006" key="5">
    <source>
        <dbReference type="Google" id="ProtNLM"/>
    </source>
</evidence>